<dbReference type="AlphaFoldDB" id="A0A5M8PVU3"/>
<evidence type="ECO:0000256" key="1">
    <source>
        <dbReference type="SAM" id="MobiDB-lite"/>
    </source>
</evidence>
<organism evidence="2 3">
    <name type="scientific">Lasallia pustulata</name>
    <dbReference type="NCBI Taxonomy" id="136370"/>
    <lineage>
        <taxon>Eukaryota</taxon>
        <taxon>Fungi</taxon>
        <taxon>Dikarya</taxon>
        <taxon>Ascomycota</taxon>
        <taxon>Pezizomycotina</taxon>
        <taxon>Lecanoromycetes</taxon>
        <taxon>OSLEUM clade</taxon>
        <taxon>Umbilicariomycetidae</taxon>
        <taxon>Umbilicariales</taxon>
        <taxon>Umbilicariaceae</taxon>
        <taxon>Lasallia</taxon>
    </lineage>
</organism>
<reference evidence="2 3" key="1">
    <citation type="submission" date="2019-09" db="EMBL/GenBank/DDBJ databases">
        <title>The hologenome of the rock-dwelling lichen Lasallia pustulata.</title>
        <authorList>
            <person name="Greshake Tzovaras B."/>
            <person name="Segers F."/>
            <person name="Bicker A."/>
            <person name="Dal Grande F."/>
            <person name="Otte J."/>
            <person name="Hankeln T."/>
            <person name="Schmitt I."/>
            <person name="Ebersberger I."/>
        </authorList>
    </citation>
    <scope>NUCLEOTIDE SEQUENCE [LARGE SCALE GENOMIC DNA]</scope>
    <source>
        <strain evidence="2">A1-1</strain>
    </source>
</reference>
<dbReference type="OrthoDB" id="5294920at2759"/>
<dbReference type="EMBL" id="VXIT01000003">
    <property type="protein sequence ID" value="KAA6413775.1"/>
    <property type="molecule type" value="Genomic_DNA"/>
</dbReference>
<name>A0A5M8PVU3_9LECA</name>
<feature type="region of interest" description="Disordered" evidence="1">
    <location>
        <begin position="1"/>
        <end position="36"/>
    </location>
</feature>
<gene>
    <name evidence="2" type="ORF">FRX48_02136</name>
</gene>
<evidence type="ECO:0000313" key="2">
    <source>
        <dbReference type="EMBL" id="KAA6413775.1"/>
    </source>
</evidence>
<protein>
    <submittedName>
        <fullName evidence="2">Uncharacterized protein</fullName>
    </submittedName>
</protein>
<sequence length="170" mass="18322">MDRHRNPMPGSPGHLVLSNPPKPTSSTPRPLRTPPPPPPIPVKIPCIWCAAASAIYLKINYFNGGEPGNGISPSVIKMLSDTIDQLDAHIAKHGDGVIPHGAFDHQAMGFSWYSVNVNNHQQTWGVVAHAVNALLTFMLNYQSFGMAQFLIFDGENQVGTGTLGPSFSRG</sequence>
<comment type="caution">
    <text evidence="2">The sequence shown here is derived from an EMBL/GenBank/DDBJ whole genome shotgun (WGS) entry which is preliminary data.</text>
</comment>
<accession>A0A5M8PVU3</accession>
<proteinExistence type="predicted"/>
<evidence type="ECO:0000313" key="3">
    <source>
        <dbReference type="Proteomes" id="UP000324767"/>
    </source>
</evidence>
<dbReference type="Proteomes" id="UP000324767">
    <property type="component" value="Unassembled WGS sequence"/>
</dbReference>